<dbReference type="OrthoDB" id="64477at2759"/>
<evidence type="ECO:0000313" key="4">
    <source>
        <dbReference type="Proteomes" id="UP000029665"/>
    </source>
</evidence>
<dbReference type="Pfam" id="PF00583">
    <property type="entry name" value="Acetyltransf_1"/>
    <property type="match status" value="1"/>
</dbReference>
<keyword evidence="4" id="KW-1185">Reference proteome</keyword>
<feature type="compositionally biased region" description="Low complexity" evidence="1">
    <location>
        <begin position="273"/>
        <end position="293"/>
    </location>
</feature>
<name>A0A060SZ15_PYCCI</name>
<dbReference type="GO" id="GO:0016747">
    <property type="term" value="F:acyltransferase activity, transferring groups other than amino-acyl groups"/>
    <property type="evidence" value="ECO:0007669"/>
    <property type="project" value="InterPro"/>
</dbReference>
<feature type="region of interest" description="Disordered" evidence="1">
    <location>
        <begin position="243"/>
        <end position="367"/>
    </location>
</feature>
<comment type="caution">
    <text evidence="3">The sequence shown here is derived from an EMBL/GenBank/DDBJ whole genome shotgun (WGS) entry which is preliminary data.</text>
</comment>
<proteinExistence type="predicted"/>
<feature type="region of interest" description="Disordered" evidence="1">
    <location>
        <begin position="1"/>
        <end position="21"/>
    </location>
</feature>
<evidence type="ECO:0000256" key="1">
    <source>
        <dbReference type="SAM" id="MobiDB-lite"/>
    </source>
</evidence>
<reference evidence="3" key="1">
    <citation type="submission" date="2014-01" db="EMBL/GenBank/DDBJ databases">
        <title>The genome of the white-rot fungus Pycnoporus cinnabarinus: a basidiomycete model with a versatile arsenal for lignocellulosic biomass breakdown.</title>
        <authorList>
            <person name="Levasseur A."/>
            <person name="Lomascolo A."/>
            <person name="Ruiz-Duenas F.J."/>
            <person name="Uzan E."/>
            <person name="Piumi F."/>
            <person name="Kues U."/>
            <person name="Ram A.F.J."/>
            <person name="Murat C."/>
            <person name="Haon M."/>
            <person name="Benoit I."/>
            <person name="Arfi Y."/>
            <person name="Chevret D."/>
            <person name="Drula E."/>
            <person name="Kwon M.J."/>
            <person name="Gouret P."/>
            <person name="Lesage-Meessen L."/>
            <person name="Lombard V."/>
            <person name="Mariette J."/>
            <person name="Noirot C."/>
            <person name="Park J."/>
            <person name="Patyshakuliyeva A."/>
            <person name="Wieneger R.A.B."/>
            <person name="Wosten H.A.B."/>
            <person name="Martin F."/>
            <person name="Coutinho P.M."/>
            <person name="de Vries R."/>
            <person name="Martinez A.T."/>
            <person name="Klopp C."/>
            <person name="Pontarotti P."/>
            <person name="Henrissat B."/>
            <person name="Record E."/>
        </authorList>
    </citation>
    <scope>NUCLEOTIDE SEQUENCE [LARGE SCALE GENOMIC DNA]</scope>
    <source>
        <strain evidence="3">BRFM137</strain>
    </source>
</reference>
<feature type="domain" description="N-acetyltransferase" evidence="2">
    <location>
        <begin position="34"/>
        <end position="195"/>
    </location>
</feature>
<feature type="compositionally biased region" description="Polar residues" evidence="1">
    <location>
        <begin position="345"/>
        <end position="367"/>
    </location>
</feature>
<evidence type="ECO:0000313" key="3">
    <source>
        <dbReference type="EMBL" id="CDO77509.1"/>
    </source>
</evidence>
<sequence length="367" mass="39901">MDCSLSSIDESQAIQSSSAPTDFTKEPVELVTSITDARVNQSDLMSAWDELQPYSVEAAIANWPNMFEFGDNHCIFFAAVLQWVTIEVVDPAPSSLEPFTHSSNPSRRPLTAGGQLHIGVGILPSQRGKGLGRKACELALELAFDLLQVHRVQARIMSSLYCNRARSLFAALGMSHEGSHRRAVTSAAGEWVDVTHMGMLDTDWMVRSRIRTTPKSVWDELLERHQRELEQLLRTEEQAMKLRRTSSMETVHVAPDPADTSSSRSRRSVIFIPSASSPTSSAPTSRASSVAPGSDEDDDAASPPARHTGFDSSGESDYDETETWVRVRNAPGLETPPSPFGASDSVPSSPAQSITSFSSYDTVGTSG</sequence>
<protein>
    <recommendedName>
        <fullName evidence="2">N-acetyltransferase domain-containing protein</fullName>
    </recommendedName>
</protein>
<dbReference type="AlphaFoldDB" id="A0A060SZ15"/>
<evidence type="ECO:0000259" key="2">
    <source>
        <dbReference type="PROSITE" id="PS51186"/>
    </source>
</evidence>
<gene>
    <name evidence="3" type="ORF">BN946_scf184912.g8</name>
</gene>
<dbReference type="PROSITE" id="PS51186">
    <property type="entry name" value="GNAT"/>
    <property type="match status" value="1"/>
</dbReference>
<dbReference type="InterPro" id="IPR000182">
    <property type="entry name" value="GNAT_dom"/>
</dbReference>
<dbReference type="Proteomes" id="UP000029665">
    <property type="component" value="Unassembled WGS sequence"/>
</dbReference>
<dbReference type="EMBL" id="CCBP010000457">
    <property type="protein sequence ID" value="CDO77509.1"/>
    <property type="molecule type" value="Genomic_DNA"/>
</dbReference>
<dbReference type="SUPFAM" id="SSF55729">
    <property type="entry name" value="Acyl-CoA N-acyltransferases (Nat)"/>
    <property type="match status" value="1"/>
</dbReference>
<dbReference type="HOGENOM" id="CLU_754677_0_0_1"/>
<dbReference type="CDD" id="cd04301">
    <property type="entry name" value="NAT_SF"/>
    <property type="match status" value="1"/>
</dbReference>
<dbReference type="InterPro" id="IPR016181">
    <property type="entry name" value="Acyl_CoA_acyltransferase"/>
</dbReference>
<accession>A0A060SZ15</accession>
<organism evidence="3 4">
    <name type="scientific">Pycnoporus cinnabarinus</name>
    <name type="common">Cinnabar-red polypore</name>
    <name type="synonym">Trametes cinnabarina</name>
    <dbReference type="NCBI Taxonomy" id="5643"/>
    <lineage>
        <taxon>Eukaryota</taxon>
        <taxon>Fungi</taxon>
        <taxon>Dikarya</taxon>
        <taxon>Basidiomycota</taxon>
        <taxon>Agaricomycotina</taxon>
        <taxon>Agaricomycetes</taxon>
        <taxon>Polyporales</taxon>
        <taxon>Polyporaceae</taxon>
        <taxon>Trametes</taxon>
    </lineage>
</organism>
<dbReference type="Gene3D" id="3.40.630.30">
    <property type="match status" value="1"/>
</dbReference>
<dbReference type="OMA" id="GRRACEI"/>